<dbReference type="EMBL" id="LWDX02042872">
    <property type="protein sequence ID" value="OEL23297.1"/>
    <property type="molecule type" value="Genomic_DNA"/>
</dbReference>
<dbReference type="PROSITE" id="PS00108">
    <property type="entry name" value="PROTEIN_KINASE_ST"/>
    <property type="match status" value="1"/>
</dbReference>
<dbReference type="Pfam" id="PF00069">
    <property type="entry name" value="Pkinase"/>
    <property type="match status" value="1"/>
</dbReference>
<dbReference type="InterPro" id="IPR001611">
    <property type="entry name" value="Leu-rich_rpt"/>
</dbReference>
<dbReference type="InterPro" id="IPR032675">
    <property type="entry name" value="LRR_dom_sf"/>
</dbReference>
<evidence type="ECO:0000313" key="20">
    <source>
        <dbReference type="Proteomes" id="UP000095767"/>
    </source>
</evidence>
<dbReference type="Gene3D" id="3.30.200.20">
    <property type="entry name" value="Phosphorylase Kinase, domain 1"/>
    <property type="match status" value="1"/>
</dbReference>
<dbReference type="Pfam" id="PF13855">
    <property type="entry name" value="LRR_8"/>
    <property type="match status" value="1"/>
</dbReference>
<dbReference type="InterPro" id="IPR020103">
    <property type="entry name" value="PsdUridine_synth_cat_dom_sf"/>
</dbReference>
<keyword evidence="4" id="KW-1003">Cell membrane</keyword>
<comment type="subcellular location">
    <subcellularLocation>
        <location evidence="1">Cell membrane</location>
        <topology evidence="1">Single-pass membrane protein</topology>
    </subcellularLocation>
</comment>
<dbReference type="InterPro" id="IPR050823">
    <property type="entry name" value="Plant_Ser_Thr_Prot_Kinase"/>
</dbReference>
<keyword evidence="7" id="KW-0808">Transferase</keyword>
<evidence type="ECO:0000256" key="16">
    <source>
        <dbReference type="PROSITE-ProRule" id="PRU10141"/>
    </source>
</evidence>
<keyword evidence="11 19" id="KW-0418">Kinase</keyword>
<evidence type="ECO:0000256" key="3">
    <source>
        <dbReference type="ARBA" id="ARBA00012513"/>
    </source>
</evidence>
<evidence type="ECO:0000256" key="17">
    <source>
        <dbReference type="SAM" id="MobiDB-lite"/>
    </source>
</evidence>
<dbReference type="Gene3D" id="1.10.510.10">
    <property type="entry name" value="Transferase(Phosphotransferase) domain 1"/>
    <property type="match status" value="1"/>
</dbReference>
<dbReference type="Gene3D" id="3.30.70.660">
    <property type="entry name" value="Pseudouridine synthase I, catalytic domain, C-terminal subdomain"/>
    <property type="match status" value="1"/>
</dbReference>
<feature type="compositionally biased region" description="Basic and acidic residues" evidence="17">
    <location>
        <begin position="383"/>
        <end position="392"/>
    </location>
</feature>
<dbReference type="Proteomes" id="UP000095767">
    <property type="component" value="Unassembled WGS sequence"/>
</dbReference>
<dbReference type="InterPro" id="IPR008271">
    <property type="entry name" value="Ser/Thr_kinase_AS"/>
</dbReference>
<gene>
    <name evidence="19" type="ORF">BAE44_0015684</name>
</gene>
<evidence type="ECO:0000256" key="14">
    <source>
        <dbReference type="ARBA" id="ARBA00023136"/>
    </source>
</evidence>
<dbReference type="Pfam" id="PF00560">
    <property type="entry name" value="LRR_1"/>
    <property type="match status" value="2"/>
</dbReference>
<dbReference type="PANTHER" id="PTHR45621">
    <property type="entry name" value="OS01G0588500 PROTEIN-RELATED"/>
    <property type="match status" value="1"/>
</dbReference>
<dbReference type="SUPFAM" id="SSF52058">
    <property type="entry name" value="L domain-like"/>
    <property type="match status" value="1"/>
</dbReference>
<evidence type="ECO:0000256" key="5">
    <source>
        <dbReference type="ARBA" id="ARBA00022527"/>
    </source>
</evidence>
<keyword evidence="12 16" id="KW-0067">ATP-binding</keyword>
<protein>
    <recommendedName>
        <fullName evidence="3">non-specific serine/threonine protein kinase</fullName>
        <ecNumber evidence="3">2.7.11.1</ecNumber>
    </recommendedName>
</protein>
<dbReference type="AlphaFoldDB" id="A0A1E5VE03"/>
<dbReference type="GO" id="GO:0009982">
    <property type="term" value="F:pseudouridine synthase activity"/>
    <property type="evidence" value="ECO:0007669"/>
    <property type="project" value="InterPro"/>
</dbReference>
<dbReference type="InterPro" id="IPR017441">
    <property type="entry name" value="Protein_kinase_ATP_BS"/>
</dbReference>
<comment type="function">
    <text evidence="15">May be involved in plant defense signaling.</text>
</comment>
<evidence type="ECO:0000259" key="18">
    <source>
        <dbReference type="PROSITE" id="PS50011"/>
    </source>
</evidence>
<dbReference type="GO" id="GO:0001522">
    <property type="term" value="P:pseudouridine synthesis"/>
    <property type="evidence" value="ECO:0007669"/>
    <property type="project" value="InterPro"/>
</dbReference>
<feature type="binding site" evidence="16">
    <location>
        <position position="106"/>
    </location>
    <ligand>
        <name>ATP</name>
        <dbReference type="ChEBI" id="CHEBI:30616"/>
    </ligand>
</feature>
<dbReference type="CDD" id="cd14066">
    <property type="entry name" value="STKc_IRAK"/>
    <property type="match status" value="1"/>
</dbReference>
<dbReference type="FunFam" id="1.10.510.10:FF:000032">
    <property type="entry name" value="Serine/threonine-protein kinase PBS1"/>
    <property type="match status" value="1"/>
</dbReference>
<reference evidence="19 20" key="1">
    <citation type="submission" date="2016-09" db="EMBL/GenBank/DDBJ databases">
        <title>The draft genome of Dichanthelium oligosanthes: A C3 panicoid grass species.</title>
        <authorList>
            <person name="Studer A.J."/>
            <person name="Schnable J.C."/>
            <person name="Brutnell T.P."/>
        </authorList>
    </citation>
    <scope>NUCLEOTIDE SEQUENCE [LARGE SCALE GENOMIC DNA]</scope>
    <source>
        <strain evidence="20">cv. Kellogg 1175</strain>
        <tissue evidence="19">Leaf</tissue>
    </source>
</reference>
<keyword evidence="13" id="KW-1133">Transmembrane helix</keyword>
<dbReference type="PROSITE" id="PS00107">
    <property type="entry name" value="PROTEIN_KINASE_ATP"/>
    <property type="match status" value="1"/>
</dbReference>
<dbReference type="GO" id="GO:0005886">
    <property type="term" value="C:plasma membrane"/>
    <property type="evidence" value="ECO:0007669"/>
    <property type="project" value="UniProtKB-SubCell"/>
</dbReference>
<dbReference type="SUPFAM" id="SSF55120">
    <property type="entry name" value="Pseudouridine synthase"/>
    <property type="match status" value="1"/>
</dbReference>
<feature type="domain" description="Protein kinase" evidence="18">
    <location>
        <begin position="71"/>
        <end position="351"/>
    </location>
</feature>
<evidence type="ECO:0000256" key="10">
    <source>
        <dbReference type="ARBA" id="ARBA00022741"/>
    </source>
</evidence>
<evidence type="ECO:0000256" key="1">
    <source>
        <dbReference type="ARBA" id="ARBA00004162"/>
    </source>
</evidence>
<dbReference type="GO" id="GO:0003723">
    <property type="term" value="F:RNA binding"/>
    <property type="evidence" value="ECO:0007669"/>
    <property type="project" value="InterPro"/>
</dbReference>
<dbReference type="Gene3D" id="3.80.10.10">
    <property type="entry name" value="Ribonuclease Inhibitor"/>
    <property type="match status" value="1"/>
</dbReference>
<sequence>MGGCFSQEEHRLQSRPADAAGPDGLRKSKSDSKAIASVLAPPKDVVDLQIEGYGNVNIFTYDELRAATKNFRPDQILGEGGFGVVYKGVIDENVRAGFPSRQVAVKELNPEGFQGDKEWLAEVNYLGQLSHPNLVELIGYCCEGSHRLLVYEYMACGSLEKHLFRRVCLNMPWSTRMKIALGAARGLEYLHRAERSIIYRDFKTSNILLDADYNAKLSDFGLARTGPSGDQTHVSTRVMGTYGYAAPEYVMTGHLTARSDVYGFGVVLLEMIIGRRAVDKSRPTREHNLVDWARPLLVHNRKLFRIIDPRMEGQYSTKAAIEVASLAYRCLSQNPKGRPTMSQVVETFEVVQNMPECQDILLQNSLTGAVTLYEVPKEPAESVEMQKAKQEPAVKTAAVPPVNGKPVPQSRRTRPGNGRSKSEPSLECKMYIPSPDSDGQQLGLEALASPPRNGREKHIGSKHMLAKFRPLMATAAKARAPPAVAASTAAAAAAERDEHVHYKHADACHHLRWTAKESYEYMYARPWSRVVDFYAELVRDGAGAAGLAKLFGKVEILLPQKDYTLDNTGENYLTPEKQTATISSKGCGGRWERVTFKIVLSYHGGSFDGWQKQPSLSTVQGGPPTECFMFHSRAAVAKLYSANEDYKEGMRVMCVELVANRFLRKMVRVLVATAIREATAGAGEDALLNLMEATDRRATAPPAPPEGLCLVDVGGVATATATVLLALLALAVVAAAGPQADTLLAFRATLRGPNGGPPEALSQRLTTPAEPCGGAGCGGNDTNSWYGVLCDSTGRSVLGLGLQHLALEGPAQDLSLPAPLRGLRALTLAGNNLTGAFPDVSGLPALSSLNLHGNKLSGVIPDGAFAATAGLRWLHLADNGFAGPIPGSITSPRLQVLYLSNNRFEGRQPDIEQGDLRFFDVSYNNLSGPIPAGLRRFGAGAFQGEGTMCAYLLYCVSPYSPM</sequence>
<evidence type="ECO:0000256" key="13">
    <source>
        <dbReference type="ARBA" id="ARBA00022989"/>
    </source>
</evidence>
<keyword evidence="20" id="KW-1185">Reference proteome</keyword>
<evidence type="ECO:0000256" key="8">
    <source>
        <dbReference type="ARBA" id="ARBA00022692"/>
    </source>
</evidence>
<dbReference type="GO" id="GO:0004674">
    <property type="term" value="F:protein serine/threonine kinase activity"/>
    <property type="evidence" value="ECO:0007669"/>
    <property type="project" value="UniProtKB-KW"/>
</dbReference>
<evidence type="ECO:0000256" key="7">
    <source>
        <dbReference type="ARBA" id="ARBA00022679"/>
    </source>
</evidence>
<evidence type="ECO:0000313" key="19">
    <source>
        <dbReference type="EMBL" id="OEL23297.1"/>
    </source>
</evidence>
<keyword evidence="9" id="KW-0677">Repeat</keyword>
<keyword evidence="8" id="KW-0812">Transmembrane</keyword>
<comment type="caution">
    <text evidence="19">The sequence shown here is derived from an EMBL/GenBank/DDBJ whole genome shotgun (WGS) entry which is preliminary data.</text>
</comment>
<dbReference type="SUPFAM" id="SSF56112">
    <property type="entry name" value="Protein kinase-like (PK-like)"/>
    <property type="match status" value="1"/>
</dbReference>
<evidence type="ECO:0000256" key="2">
    <source>
        <dbReference type="ARBA" id="ARBA00008684"/>
    </source>
</evidence>
<dbReference type="InterPro" id="IPR020097">
    <property type="entry name" value="PsdUridine_synth_TruA_a/b_dom"/>
</dbReference>
<dbReference type="OrthoDB" id="4062651at2759"/>
<feature type="region of interest" description="Disordered" evidence="17">
    <location>
        <begin position="1"/>
        <end position="28"/>
    </location>
</feature>
<feature type="region of interest" description="Disordered" evidence="17">
    <location>
        <begin position="383"/>
        <end position="427"/>
    </location>
</feature>
<proteinExistence type="inferred from homology"/>
<accession>A0A1E5VE03</accession>
<evidence type="ECO:0000256" key="15">
    <source>
        <dbReference type="ARBA" id="ARBA00054261"/>
    </source>
</evidence>
<dbReference type="PROSITE" id="PS50011">
    <property type="entry name" value="PROTEIN_KINASE_DOM"/>
    <property type="match status" value="1"/>
</dbReference>
<organism evidence="19 20">
    <name type="scientific">Dichanthelium oligosanthes</name>
    <dbReference type="NCBI Taxonomy" id="888268"/>
    <lineage>
        <taxon>Eukaryota</taxon>
        <taxon>Viridiplantae</taxon>
        <taxon>Streptophyta</taxon>
        <taxon>Embryophyta</taxon>
        <taxon>Tracheophyta</taxon>
        <taxon>Spermatophyta</taxon>
        <taxon>Magnoliopsida</taxon>
        <taxon>Liliopsida</taxon>
        <taxon>Poales</taxon>
        <taxon>Poaceae</taxon>
        <taxon>PACMAD clade</taxon>
        <taxon>Panicoideae</taxon>
        <taxon>Panicodae</taxon>
        <taxon>Paniceae</taxon>
        <taxon>Dichantheliinae</taxon>
        <taxon>Dichanthelium</taxon>
    </lineage>
</organism>
<dbReference type="FunFam" id="3.30.200.20:FF:000228">
    <property type="entry name" value="Serine/threonine-protein kinase BIK1"/>
    <property type="match status" value="1"/>
</dbReference>
<keyword evidence="14" id="KW-0472">Membrane</keyword>
<evidence type="ECO:0000256" key="6">
    <source>
        <dbReference type="ARBA" id="ARBA00022614"/>
    </source>
</evidence>
<dbReference type="GO" id="GO:0005524">
    <property type="term" value="F:ATP binding"/>
    <property type="evidence" value="ECO:0007669"/>
    <property type="project" value="UniProtKB-UniRule"/>
</dbReference>
<dbReference type="EC" id="2.7.11.1" evidence="3"/>
<evidence type="ECO:0000256" key="9">
    <source>
        <dbReference type="ARBA" id="ARBA00022737"/>
    </source>
</evidence>
<comment type="similarity">
    <text evidence="2">Belongs to the protein kinase superfamily. Ser/Thr protein kinase family.</text>
</comment>
<keyword evidence="6" id="KW-0433">Leucine-rich repeat</keyword>
<dbReference type="InterPro" id="IPR011009">
    <property type="entry name" value="Kinase-like_dom_sf"/>
</dbReference>
<evidence type="ECO:0000256" key="4">
    <source>
        <dbReference type="ARBA" id="ARBA00022475"/>
    </source>
</evidence>
<dbReference type="Pfam" id="PF01416">
    <property type="entry name" value="PseudoU_synth_1"/>
    <property type="match status" value="1"/>
</dbReference>
<dbReference type="STRING" id="888268.A0A1E5VE03"/>
<dbReference type="InterPro" id="IPR020095">
    <property type="entry name" value="PsdUridine_synth_TruA_C"/>
</dbReference>
<name>A0A1E5VE03_9POAL</name>
<evidence type="ECO:0000256" key="11">
    <source>
        <dbReference type="ARBA" id="ARBA00022777"/>
    </source>
</evidence>
<evidence type="ECO:0000256" key="12">
    <source>
        <dbReference type="ARBA" id="ARBA00022840"/>
    </source>
</evidence>
<dbReference type="InterPro" id="IPR000719">
    <property type="entry name" value="Prot_kinase_dom"/>
</dbReference>
<keyword evidence="10 16" id="KW-0547">Nucleotide-binding</keyword>
<keyword evidence="5" id="KW-0723">Serine/threonine-protein kinase</keyword>